<dbReference type="Pfam" id="PF13558">
    <property type="entry name" value="SbcC_Walker_B"/>
    <property type="match status" value="1"/>
</dbReference>
<keyword evidence="4" id="KW-1185">Reference proteome</keyword>
<feature type="coiled-coil region" evidence="1">
    <location>
        <begin position="644"/>
        <end position="671"/>
    </location>
</feature>
<dbReference type="OrthoDB" id="9795626at2"/>
<dbReference type="GO" id="GO:0016887">
    <property type="term" value="F:ATP hydrolysis activity"/>
    <property type="evidence" value="ECO:0007669"/>
    <property type="project" value="InterPro"/>
</dbReference>
<dbReference type="GO" id="GO:0005524">
    <property type="term" value="F:ATP binding"/>
    <property type="evidence" value="ECO:0007669"/>
    <property type="project" value="UniProtKB-KW"/>
</dbReference>
<feature type="coiled-coil region" evidence="1">
    <location>
        <begin position="798"/>
        <end position="832"/>
    </location>
</feature>
<feature type="coiled-coil region" evidence="1">
    <location>
        <begin position="958"/>
        <end position="1023"/>
    </location>
</feature>
<evidence type="ECO:0000313" key="3">
    <source>
        <dbReference type="EMBL" id="PSR55151.1"/>
    </source>
</evidence>
<dbReference type="InterPro" id="IPR038729">
    <property type="entry name" value="Rad50/SbcC_AAA"/>
</dbReference>
<accession>A0A2T2YI19</accession>
<name>A0A2T2YI19_9BACT</name>
<sequence>MKILGVRFLNLNSLKGLHEIRFDQSPLAEAGLFAITGPTGAGKTTLLDAITVGLFGRVHRHDRDAFEIMTRHTSESFSEVEFEVKDKKYRCKWAVYRSRKKTDGKLQPTHMELITLPDQKLMDLKPSEVPGKVAEISGLDYNQFLRSVILSQGDFTRFLKASESERSDLLEKITDTGIYSRISMWAYRQADKEKKTLELLRAKLDNSELLTEEQVSDFQTQVADLQDQIQQQQKVKQEREQQVNWLLRLEQLQQKKTGLAAQLQVLVANFEAQQSEFKKLQQHQRALQFKPALIQIKSSQNQAQQLDQNLLHIARLLPDYQQQTQEAEQQLIIAKQQVRQAQEELEAAEPIFHEVTQQDSIISRDKEHFLKNRQNYIQAGEELEKLRQLLTTKQTALQQIQLYLEQTQNWLQQNQPAQHLDREIITYQQGVKDLHDSNRKLQEVNREYAEQENTHKTANRFIQHQKQQLEQDQNNALATSAQITFLQQINQNLLAGQSFAELEKICNELPTRIHLLEQQNQLAYQYQQITGKLKTLSQSIQVNEAEQQQVSQASSELTVKKQQATETLQYLQQIVDLQRQIQKYEADRELLQPHQPCPLCGSEQHPFVLNQYHSNVSEAEQKCHTQQQVVAGLTDQQTILALHLSSLKALLENEQKQIAELKAEQAALISKFRVNQGNLPEELFINSGAAILEILLGYQQKYQAKKELWNKIRQNEEECRRFEKIQQEQKEIILKREHEISRAQEKEEQALRQMQYLQEEVADLKEQQLVVSAQIQSFLLRFGMTFTLDKSRDIEARLQQLSATFAQHSEQLQKLNLNLKQTETEQIHLSENIREREQLLQQQKIVLQKDQANLQQLIHTRQQLFGTKIPQTERERLKQALQQQNQLLESLQGSFLQKQEQMRLAQSRQQQWQTELTRVQAQVTTLTTELHQSVRAHNIDSVDTLVQLFLTDDEAHRIELLQKQAERALAEHQKLYTDTEQELYREQARQLTDCALADLQTEKEDLNATMARLHQHIGSLQRQLEQDAEIKAKYRETAAQVDIQQKEFLRWDKMAALIGSADGKKFSKFAQGLTLARLTELANRHLVKLNERYRIFKNPNQDLELQIIDTYQADAVRSMNTLSGGESFLVSLALALGLSDLAGRKAQINSLFIDEGFGTLDTDTLDIAISALENLQVGGKLIGVISHVEALKERISTQIQVNKQAGGQSFIKIVGYETEVYV</sequence>
<dbReference type="InterPro" id="IPR027417">
    <property type="entry name" value="P-loop_NTPase"/>
</dbReference>
<feature type="coiled-coil region" evidence="1">
    <location>
        <begin position="740"/>
        <end position="767"/>
    </location>
</feature>
<evidence type="ECO:0000313" key="4">
    <source>
        <dbReference type="Proteomes" id="UP000240357"/>
    </source>
</evidence>
<gene>
    <name evidence="3" type="ORF">AHMF7605_17380</name>
</gene>
<dbReference type="Gene3D" id="3.40.50.300">
    <property type="entry name" value="P-loop containing nucleotide triphosphate hydrolases"/>
    <property type="match status" value="2"/>
</dbReference>
<dbReference type="Pfam" id="PF13476">
    <property type="entry name" value="AAA_23"/>
    <property type="match status" value="1"/>
</dbReference>
<dbReference type="Proteomes" id="UP000240357">
    <property type="component" value="Unassembled WGS sequence"/>
</dbReference>
<comment type="caution">
    <text evidence="3">The sequence shown here is derived from an EMBL/GenBank/DDBJ whole genome shotgun (WGS) entry which is preliminary data.</text>
</comment>
<dbReference type="GO" id="GO:0006302">
    <property type="term" value="P:double-strand break repair"/>
    <property type="evidence" value="ECO:0007669"/>
    <property type="project" value="InterPro"/>
</dbReference>
<dbReference type="AlphaFoldDB" id="A0A2T2YI19"/>
<reference evidence="3 4" key="1">
    <citation type="submission" date="2018-03" db="EMBL/GenBank/DDBJ databases">
        <title>Adhaeribacter sp. HMF7605 Genome sequencing and assembly.</title>
        <authorList>
            <person name="Kang H."/>
            <person name="Kang J."/>
            <person name="Cha I."/>
            <person name="Kim H."/>
            <person name="Joh K."/>
        </authorList>
    </citation>
    <scope>NUCLEOTIDE SEQUENCE [LARGE SCALE GENOMIC DNA]</scope>
    <source>
        <strain evidence="3 4">HMF7605</strain>
    </source>
</reference>
<evidence type="ECO:0000259" key="2">
    <source>
        <dbReference type="Pfam" id="PF13476"/>
    </source>
</evidence>
<dbReference type="PANTHER" id="PTHR32114:SF2">
    <property type="entry name" value="ABC TRANSPORTER ABCH.3"/>
    <property type="match status" value="1"/>
</dbReference>
<keyword evidence="3" id="KW-0067">ATP-binding</keyword>
<feature type="coiled-coil region" evidence="1">
    <location>
        <begin position="317"/>
        <end position="344"/>
    </location>
</feature>
<feature type="coiled-coil region" evidence="1">
    <location>
        <begin position="187"/>
        <end position="269"/>
    </location>
</feature>
<dbReference type="PANTHER" id="PTHR32114">
    <property type="entry name" value="ABC TRANSPORTER ABCH.3"/>
    <property type="match status" value="1"/>
</dbReference>
<dbReference type="EMBL" id="PYFT01000001">
    <property type="protein sequence ID" value="PSR55151.1"/>
    <property type="molecule type" value="Genomic_DNA"/>
</dbReference>
<keyword evidence="3" id="KW-0547">Nucleotide-binding</keyword>
<organism evidence="3 4">
    <name type="scientific">Adhaeribacter arboris</name>
    <dbReference type="NCBI Taxonomy" id="2072846"/>
    <lineage>
        <taxon>Bacteria</taxon>
        <taxon>Pseudomonadati</taxon>
        <taxon>Bacteroidota</taxon>
        <taxon>Cytophagia</taxon>
        <taxon>Cytophagales</taxon>
        <taxon>Hymenobacteraceae</taxon>
        <taxon>Adhaeribacter</taxon>
    </lineage>
</organism>
<proteinExistence type="predicted"/>
<dbReference type="RefSeq" id="WP_106931329.1">
    <property type="nucleotide sequence ID" value="NZ_PYFT01000001.1"/>
</dbReference>
<protein>
    <submittedName>
        <fullName evidence="3">ATP-binding cassette family protein</fullName>
    </submittedName>
</protein>
<evidence type="ECO:0000256" key="1">
    <source>
        <dbReference type="SAM" id="Coils"/>
    </source>
</evidence>
<dbReference type="SUPFAM" id="SSF52540">
    <property type="entry name" value="P-loop containing nucleoside triphosphate hydrolases"/>
    <property type="match status" value="2"/>
</dbReference>
<feature type="domain" description="Rad50/SbcC-type AAA" evidence="2">
    <location>
        <begin position="10"/>
        <end position="249"/>
    </location>
</feature>
<keyword evidence="1" id="KW-0175">Coiled coil</keyword>